<dbReference type="EMBL" id="JAPDMQ010000049">
    <property type="protein sequence ID" value="KAK0538136.1"/>
    <property type="molecule type" value="Genomic_DNA"/>
</dbReference>
<dbReference type="Proteomes" id="UP001176521">
    <property type="component" value="Unassembled WGS sequence"/>
</dbReference>
<feature type="transmembrane region" description="Helical" evidence="1">
    <location>
        <begin position="236"/>
        <end position="255"/>
    </location>
</feature>
<feature type="transmembrane region" description="Helical" evidence="1">
    <location>
        <begin position="141"/>
        <end position="161"/>
    </location>
</feature>
<gene>
    <name evidence="2" type="ORF">OC842_001385</name>
</gene>
<dbReference type="InterPro" id="IPR010699">
    <property type="entry name" value="DUF1275"/>
</dbReference>
<organism evidence="2 3">
    <name type="scientific">Tilletia horrida</name>
    <dbReference type="NCBI Taxonomy" id="155126"/>
    <lineage>
        <taxon>Eukaryota</taxon>
        <taxon>Fungi</taxon>
        <taxon>Dikarya</taxon>
        <taxon>Basidiomycota</taxon>
        <taxon>Ustilaginomycotina</taxon>
        <taxon>Exobasidiomycetes</taxon>
        <taxon>Tilletiales</taxon>
        <taxon>Tilletiaceae</taxon>
        <taxon>Tilletia</taxon>
    </lineage>
</organism>
<evidence type="ECO:0000313" key="2">
    <source>
        <dbReference type="EMBL" id="KAK0538136.1"/>
    </source>
</evidence>
<keyword evidence="3" id="KW-1185">Reference proteome</keyword>
<evidence type="ECO:0000313" key="3">
    <source>
        <dbReference type="Proteomes" id="UP001176521"/>
    </source>
</evidence>
<sequence length="290" mass="30610">MSSPSPSPQDGLKTVFSHDVSAPAADDEKALHSNHEDNHLDTPRSAGPFLNQRLPVRWLPIPLIITSIATGMLDVATFADFFAFASNQTGSCIIIFIGAFHEAPNASALLSGVSLGSFCAFAFLFGQLTHHLPRNGPRTRWWLSACGLLQALLVLVAGILVQTGTWQSEGNEADAARILALLAGSGGVQVVNAKMSSVSEVPTAIVTSAWAELLSDPNIFSPHLLTAAVRSRNLRALHIGGLMAGAALGAVIRKYAGSGPVIFTAAGIKILTTFIYFFLPGEVESIRANL</sequence>
<keyword evidence="1" id="KW-1133">Transmembrane helix</keyword>
<proteinExistence type="predicted"/>
<evidence type="ECO:0000256" key="1">
    <source>
        <dbReference type="SAM" id="Phobius"/>
    </source>
</evidence>
<accession>A0AAN6JM97</accession>
<evidence type="ECO:0008006" key="4">
    <source>
        <dbReference type="Google" id="ProtNLM"/>
    </source>
</evidence>
<reference evidence="2" key="1">
    <citation type="journal article" date="2023" name="PhytoFront">
        <title>Draft Genome Resources of Seven Strains of Tilletia horrida, Causal Agent of Kernel Smut of Rice.</title>
        <authorList>
            <person name="Khanal S."/>
            <person name="Antony Babu S."/>
            <person name="Zhou X.G."/>
        </authorList>
    </citation>
    <scope>NUCLEOTIDE SEQUENCE</scope>
    <source>
        <strain evidence="2">TX3</strain>
    </source>
</reference>
<feature type="transmembrane region" description="Helical" evidence="1">
    <location>
        <begin position="81"/>
        <end position="101"/>
    </location>
</feature>
<dbReference type="AlphaFoldDB" id="A0AAN6JM97"/>
<keyword evidence="1" id="KW-0472">Membrane</keyword>
<feature type="transmembrane region" description="Helical" evidence="1">
    <location>
        <begin position="108"/>
        <end position="129"/>
    </location>
</feature>
<dbReference type="Pfam" id="PF06912">
    <property type="entry name" value="DUF1275"/>
    <property type="match status" value="1"/>
</dbReference>
<dbReference type="PANTHER" id="PTHR37488">
    <property type="entry name" value="DUF1275 DOMAIN-CONTAINING PROTEIN"/>
    <property type="match status" value="1"/>
</dbReference>
<feature type="transmembrane region" description="Helical" evidence="1">
    <location>
        <begin position="261"/>
        <end position="279"/>
    </location>
</feature>
<name>A0AAN6JM97_9BASI</name>
<protein>
    <recommendedName>
        <fullName evidence="4">DUF1275 domain protein</fullName>
    </recommendedName>
</protein>
<keyword evidence="1" id="KW-0812">Transmembrane</keyword>
<comment type="caution">
    <text evidence="2">The sequence shown here is derived from an EMBL/GenBank/DDBJ whole genome shotgun (WGS) entry which is preliminary data.</text>
</comment>
<dbReference type="PANTHER" id="PTHR37488:SF2">
    <property type="entry name" value="DUF1275 DOMAIN-CONTAINING PROTEIN"/>
    <property type="match status" value="1"/>
</dbReference>